<accession>A0A830F207</accession>
<evidence type="ECO:0000256" key="1">
    <source>
        <dbReference type="ARBA" id="ARBA00004651"/>
    </source>
</evidence>
<feature type="transmembrane region" description="Helical" evidence="8">
    <location>
        <begin position="54"/>
        <end position="78"/>
    </location>
</feature>
<feature type="transmembrane region" description="Helical" evidence="8">
    <location>
        <begin position="476"/>
        <end position="496"/>
    </location>
</feature>
<feature type="transmembrane region" description="Helical" evidence="8">
    <location>
        <begin position="238"/>
        <end position="258"/>
    </location>
</feature>
<evidence type="ECO:0000313" key="9">
    <source>
        <dbReference type="EMBL" id="GGL32894.1"/>
    </source>
</evidence>
<feature type="transmembrane region" description="Helical" evidence="8">
    <location>
        <begin position="98"/>
        <end position="119"/>
    </location>
</feature>
<dbReference type="AlphaFoldDB" id="A0A830F207"/>
<feature type="transmembrane region" description="Helical" evidence="8">
    <location>
        <begin position="411"/>
        <end position="439"/>
    </location>
</feature>
<feature type="transmembrane region" description="Helical" evidence="8">
    <location>
        <begin position="20"/>
        <end position="42"/>
    </location>
</feature>
<dbReference type="PANTHER" id="PTHR30047:SF7">
    <property type="entry name" value="HIGH-AFFINITY CHOLINE TRANSPORT PROTEIN"/>
    <property type="match status" value="1"/>
</dbReference>
<keyword evidence="3" id="KW-1003">Cell membrane</keyword>
<dbReference type="GO" id="GO:0022857">
    <property type="term" value="F:transmembrane transporter activity"/>
    <property type="evidence" value="ECO:0007669"/>
    <property type="project" value="InterPro"/>
</dbReference>
<dbReference type="RefSeq" id="WP_188882153.1">
    <property type="nucleotide sequence ID" value="NZ_BMPF01000002.1"/>
</dbReference>
<dbReference type="GO" id="GO:0005886">
    <property type="term" value="C:plasma membrane"/>
    <property type="evidence" value="ECO:0007669"/>
    <property type="project" value="UniProtKB-SubCell"/>
</dbReference>
<comment type="subcellular location">
    <subcellularLocation>
        <location evidence="1">Cell membrane</location>
        <topology evidence="1">Multi-pass membrane protein</topology>
    </subcellularLocation>
</comment>
<dbReference type="EMBL" id="BMPF01000002">
    <property type="protein sequence ID" value="GGL32894.1"/>
    <property type="molecule type" value="Genomic_DNA"/>
</dbReference>
<evidence type="ECO:0000313" key="10">
    <source>
        <dbReference type="Proteomes" id="UP000628840"/>
    </source>
</evidence>
<keyword evidence="4 8" id="KW-0812">Transmembrane</keyword>
<feature type="transmembrane region" description="Helical" evidence="8">
    <location>
        <begin position="355"/>
        <end position="379"/>
    </location>
</feature>
<name>A0A830F207_9EURY</name>
<evidence type="ECO:0000256" key="4">
    <source>
        <dbReference type="ARBA" id="ARBA00022692"/>
    </source>
</evidence>
<evidence type="ECO:0000256" key="5">
    <source>
        <dbReference type="ARBA" id="ARBA00022989"/>
    </source>
</evidence>
<protein>
    <submittedName>
        <fullName evidence="9">Glycine/betaine ABC transporter</fullName>
    </submittedName>
</protein>
<comment type="caution">
    <text evidence="9">The sequence shown here is derived from an EMBL/GenBank/DDBJ whole genome shotgun (WGS) entry which is preliminary data.</text>
</comment>
<feature type="transmembrane region" description="Helical" evidence="8">
    <location>
        <begin position="451"/>
        <end position="470"/>
    </location>
</feature>
<dbReference type="Pfam" id="PF02028">
    <property type="entry name" value="BCCT"/>
    <property type="match status" value="1"/>
</dbReference>
<keyword evidence="6 8" id="KW-0472">Membrane</keyword>
<proteinExistence type="predicted"/>
<evidence type="ECO:0000256" key="6">
    <source>
        <dbReference type="ARBA" id="ARBA00023136"/>
    </source>
</evidence>
<keyword evidence="5 8" id="KW-1133">Transmembrane helix</keyword>
<gene>
    <name evidence="9" type="ORF">GCM10009037_15700</name>
</gene>
<feature type="transmembrane region" description="Helical" evidence="8">
    <location>
        <begin position="270"/>
        <end position="290"/>
    </location>
</feature>
<dbReference type="PANTHER" id="PTHR30047">
    <property type="entry name" value="HIGH-AFFINITY CHOLINE TRANSPORT PROTEIN-RELATED"/>
    <property type="match status" value="1"/>
</dbReference>
<keyword evidence="10" id="KW-1185">Reference proteome</keyword>
<reference evidence="9 10" key="1">
    <citation type="journal article" date="2019" name="Int. J. Syst. Evol. Microbiol.">
        <title>The Global Catalogue of Microorganisms (GCM) 10K type strain sequencing project: providing services to taxonomists for standard genome sequencing and annotation.</title>
        <authorList>
            <consortium name="The Broad Institute Genomics Platform"/>
            <consortium name="The Broad Institute Genome Sequencing Center for Infectious Disease"/>
            <person name="Wu L."/>
            <person name="Ma J."/>
        </authorList>
    </citation>
    <scope>NUCLEOTIDE SEQUENCE [LARGE SCALE GENOMIC DNA]</scope>
    <source>
        <strain evidence="9 10">JCM 19585</strain>
    </source>
</reference>
<dbReference type="OrthoDB" id="141573at2157"/>
<dbReference type="Proteomes" id="UP000628840">
    <property type="component" value="Unassembled WGS sequence"/>
</dbReference>
<evidence type="ECO:0000256" key="3">
    <source>
        <dbReference type="ARBA" id="ARBA00022475"/>
    </source>
</evidence>
<evidence type="ECO:0000256" key="2">
    <source>
        <dbReference type="ARBA" id="ARBA00022448"/>
    </source>
</evidence>
<organism evidence="9 10">
    <name type="scientific">Halarchaeum grantii</name>
    <dbReference type="NCBI Taxonomy" id="1193105"/>
    <lineage>
        <taxon>Archaea</taxon>
        <taxon>Methanobacteriati</taxon>
        <taxon>Methanobacteriota</taxon>
        <taxon>Stenosarchaea group</taxon>
        <taxon>Halobacteria</taxon>
        <taxon>Halobacteriales</taxon>
        <taxon>Halobacteriaceae</taxon>
    </lineage>
</organism>
<evidence type="ECO:0000256" key="8">
    <source>
        <dbReference type="SAM" id="Phobius"/>
    </source>
</evidence>
<dbReference type="InterPro" id="IPR000060">
    <property type="entry name" value="BCCT_transptr"/>
</dbReference>
<feature type="transmembrane region" description="Helical" evidence="8">
    <location>
        <begin position="325"/>
        <end position="343"/>
    </location>
</feature>
<evidence type="ECO:0000256" key="7">
    <source>
        <dbReference type="SAM" id="MobiDB-lite"/>
    </source>
</evidence>
<keyword evidence="2" id="KW-0813">Transport</keyword>
<feature type="region of interest" description="Disordered" evidence="7">
    <location>
        <begin position="510"/>
        <end position="536"/>
    </location>
</feature>
<sequence length="536" mass="57386">MKLSLRYLFGLEDADRAELGLFVVAMGVLLGLAGVGLVDPALLSTTMNGAFDWILTWFGWWFILLGFLLLILVTALTFSKYGKLRIGGEDATPDFDTFSWLSMVFTVGFGASILIWGVGEPISIANSPPPNMPISATPGTIGLAFMYIHEVFPGLAMWYLPVGIAFGIIVYTQGVGEYKVGAMLGNLISVEDHRWFHWLVNLSAIVASIGGIATTLGFSAQTVSSILGGTFGLESASLTYLLFAVIGAVFLFDVWLGLRAGIRNAARATMVLIGVAMALLVVVGPTIYMLELGLNATGVWLSNMLRLSLYTVPGTASSWAGQWTGFWWAWWAAWSIFVGSFVARVSKGRTIREMFLVLVLAPAVLTWIQHSLIGGWVLAPGYREPVTAAYTSSGIPAAISTALSVTPFGELLAVIFVLVIAGYIITSLDSAVFMVSAITLGDENPNARIRAWWGVLLAVFGIMSLQLSGFGAIESFAGVLALPFTVFLLAIVYASYRAAREILGETDDSIITEAQPEKPSQPATESGHSGDAESAD</sequence>
<feature type="transmembrane region" description="Helical" evidence="8">
    <location>
        <begin position="195"/>
        <end position="218"/>
    </location>
</feature>
<feature type="transmembrane region" description="Helical" evidence="8">
    <location>
        <begin position="155"/>
        <end position="174"/>
    </location>
</feature>